<dbReference type="PANTHER" id="PTHR18968">
    <property type="entry name" value="THIAMINE PYROPHOSPHATE ENZYMES"/>
    <property type="match status" value="1"/>
</dbReference>
<reference evidence="7 8" key="1">
    <citation type="journal article" date="2018" name="Environ. Microbiol.">
        <title>Genomes of ubiquitous marine and hypersaline Hydrogenovibrio, Thiomicrorhabdus and Thiomicrospira spp. encode a diversity of mechanisms to sustain chemolithoautotrophy in heterogeneous environments.</title>
        <authorList>
            <person name="Scott K.M."/>
            <person name="Williams J."/>
            <person name="Porter C.M.B."/>
            <person name="Russel S."/>
            <person name="Harmer T.L."/>
            <person name="Paul J.H."/>
            <person name="Antonen K.M."/>
            <person name="Bridges M.K."/>
            <person name="Camper G.J."/>
            <person name="Campla C.K."/>
            <person name="Casella L.G."/>
            <person name="Chase E."/>
            <person name="Conrad J.W."/>
            <person name="Cruz M.C."/>
            <person name="Dunlap D.S."/>
            <person name="Duran L."/>
            <person name="Fahsbender E.M."/>
            <person name="Goldsmith D.B."/>
            <person name="Keeley R.F."/>
            <person name="Kondoff M.R."/>
            <person name="Kussy B.I."/>
            <person name="Lane M.K."/>
            <person name="Lawler S."/>
            <person name="Leigh B.A."/>
            <person name="Lewis C."/>
            <person name="Lostal L.M."/>
            <person name="Marking D."/>
            <person name="Mancera P.A."/>
            <person name="McClenthan E.C."/>
            <person name="McIntyre E.A."/>
            <person name="Mine J.A."/>
            <person name="Modi S."/>
            <person name="Moore B.D."/>
            <person name="Morgan W.A."/>
            <person name="Nelson K.M."/>
            <person name="Nguyen K.N."/>
            <person name="Ogburn N."/>
            <person name="Parrino D.G."/>
            <person name="Pedapudi A.D."/>
            <person name="Pelham R.P."/>
            <person name="Preece A.M."/>
            <person name="Rampersad E.A."/>
            <person name="Richardson J.C."/>
            <person name="Rodgers C.M."/>
            <person name="Schaffer B.L."/>
            <person name="Sheridan N.E."/>
            <person name="Solone M.R."/>
            <person name="Staley Z.R."/>
            <person name="Tabuchi M."/>
            <person name="Waide R.J."/>
            <person name="Wanjugi P.W."/>
            <person name="Young S."/>
            <person name="Clum A."/>
            <person name="Daum C."/>
            <person name="Huntemann M."/>
            <person name="Ivanova N."/>
            <person name="Kyrpides N."/>
            <person name="Mikhailova N."/>
            <person name="Palaniappan K."/>
            <person name="Pillay M."/>
            <person name="Reddy T.B.K."/>
            <person name="Shapiro N."/>
            <person name="Stamatis D."/>
            <person name="Varghese N."/>
            <person name="Woyke T."/>
            <person name="Boden R."/>
            <person name="Freyermuth S.K."/>
            <person name="Kerfeld C.A."/>
        </authorList>
    </citation>
    <scope>NUCLEOTIDE SEQUENCE [LARGE SCALE GENOMIC DNA]</scope>
    <source>
        <strain evidence="7 8">JR-2</strain>
    </source>
</reference>
<dbReference type="EMBL" id="CP035033">
    <property type="protein sequence ID" value="QAB16204.1"/>
    <property type="molecule type" value="Genomic_DNA"/>
</dbReference>
<dbReference type="InterPro" id="IPR000399">
    <property type="entry name" value="TPP-bd_CS"/>
</dbReference>
<dbReference type="GO" id="GO:0009099">
    <property type="term" value="P:L-valine biosynthetic process"/>
    <property type="evidence" value="ECO:0007669"/>
    <property type="project" value="TreeGrafter"/>
</dbReference>
<sequence>MKASDLFVKALEAEGVEYVFGIPGEENLDLLNSLKDSQIQVIVTRHEQAAGFMAATYGRLTGMAGVCMSTLGPGATNLVTAAAYAQLGAMPMVMITGQKPVKTNRQGQFQIVDVVDMMRPITKYTCQIHSGHNIPARIREAFRSAKTERPGASHLELPEDIAREESDSPVIQQGMHRRPLAEDKAVRNAVEMIQRAKRPLIMIGAGANRKTAGKMLRQFIDKTGIPFFTTQMGKGVVDERHHLYLGCAALSDNDFVHCAIRNTDLIINVGHDVVEKPPFFMEQDGFKVIHINFTNASVDPVYFPQADVVGDIANSIYQIKERIERQDTWNFDCFMEAKRQIDKNLLEGTNDGRFPMYPQRVVADIRKVMPDDGMITLDNGIYKIWFARNYLAYQHNTILLDNALATMGAGLPSAIAAKLVYPERRVMAICGDGGFMMNSQEMDTAVRLKLDLVVVVLNDNAFGMIKWKQANMGFEDYGLDLNNADFVMYAQSYGAKGHRIHKADDLIPTLEGCFEDGGVHLVEIPMDYSENNQILNHDIKELSQAVSEQIKTLL</sequence>
<dbReference type="SUPFAM" id="SSF52467">
    <property type="entry name" value="DHS-like NAD/FAD-binding domain"/>
    <property type="match status" value="1"/>
</dbReference>
<dbReference type="Proteomes" id="UP000285478">
    <property type="component" value="Chromosome"/>
</dbReference>
<dbReference type="FunFam" id="3.40.50.970:FF:000007">
    <property type="entry name" value="Acetolactate synthase"/>
    <property type="match status" value="1"/>
</dbReference>
<dbReference type="GO" id="GO:0005948">
    <property type="term" value="C:acetolactate synthase complex"/>
    <property type="evidence" value="ECO:0007669"/>
    <property type="project" value="TreeGrafter"/>
</dbReference>
<evidence type="ECO:0000259" key="4">
    <source>
        <dbReference type="Pfam" id="PF00205"/>
    </source>
</evidence>
<dbReference type="InterPro" id="IPR012001">
    <property type="entry name" value="Thiamin_PyroP_enz_TPP-bd_dom"/>
</dbReference>
<feature type="domain" description="Thiamine pyrophosphate enzyme TPP-binding" evidence="5">
    <location>
        <begin position="378"/>
        <end position="524"/>
    </location>
</feature>
<evidence type="ECO:0000256" key="1">
    <source>
        <dbReference type="ARBA" id="ARBA00007812"/>
    </source>
</evidence>
<dbReference type="Pfam" id="PF00205">
    <property type="entry name" value="TPP_enzyme_M"/>
    <property type="match status" value="1"/>
</dbReference>
<dbReference type="PANTHER" id="PTHR18968:SF129">
    <property type="entry name" value="ACETOLACTATE SYNTHASE"/>
    <property type="match status" value="1"/>
</dbReference>
<evidence type="ECO:0000313" key="7">
    <source>
        <dbReference type="EMBL" id="QAB16204.1"/>
    </source>
</evidence>
<dbReference type="GO" id="GO:0030976">
    <property type="term" value="F:thiamine pyrophosphate binding"/>
    <property type="evidence" value="ECO:0007669"/>
    <property type="project" value="InterPro"/>
</dbReference>
<evidence type="ECO:0000256" key="3">
    <source>
        <dbReference type="RuleBase" id="RU362132"/>
    </source>
</evidence>
<name>A0A410H5J5_9GAMM</name>
<feature type="domain" description="Thiamine pyrophosphate enzyme N-terminal TPP-binding" evidence="6">
    <location>
        <begin position="1"/>
        <end position="116"/>
    </location>
</feature>
<keyword evidence="2 3" id="KW-0786">Thiamine pyrophosphate</keyword>
<dbReference type="SUPFAM" id="SSF52518">
    <property type="entry name" value="Thiamin diphosphate-binding fold (THDP-binding)"/>
    <property type="match status" value="2"/>
</dbReference>
<evidence type="ECO:0000259" key="6">
    <source>
        <dbReference type="Pfam" id="PF02776"/>
    </source>
</evidence>
<dbReference type="Gene3D" id="3.40.50.970">
    <property type="match status" value="2"/>
</dbReference>
<accession>A0A410H5J5</accession>
<comment type="similarity">
    <text evidence="1 3">Belongs to the TPP enzyme family.</text>
</comment>
<dbReference type="GO" id="GO:0009097">
    <property type="term" value="P:isoleucine biosynthetic process"/>
    <property type="evidence" value="ECO:0007669"/>
    <property type="project" value="TreeGrafter"/>
</dbReference>
<organism evidence="7 8">
    <name type="scientific">Hydrogenovibrio thermophilus</name>
    <dbReference type="NCBI Taxonomy" id="265883"/>
    <lineage>
        <taxon>Bacteria</taxon>
        <taxon>Pseudomonadati</taxon>
        <taxon>Pseudomonadota</taxon>
        <taxon>Gammaproteobacteria</taxon>
        <taxon>Thiotrichales</taxon>
        <taxon>Piscirickettsiaceae</taxon>
        <taxon>Hydrogenovibrio</taxon>
    </lineage>
</organism>
<evidence type="ECO:0000313" key="8">
    <source>
        <dbReference type="Proteomes" id="UP000285478"/>
    </source>
</evidence>
<evidence type="ECO:0000256" key="2">
    <source>
        <dbReference type="ARBA" id="ARBA00023052"/>
    </source>
</evidence>
<dbReference type="PROSITE" id="PS00187">
    <property type="entry name" value="TPP_ENZYMES"/>
    <property type="match status" value="1"/>
</dbReference>
<dbReference type="NCBIfam" id="NF006187">
    <property type="entry name" value="PRK08322.1"/>
    <property type="match status" value="1"/>
</dbReference>
<protein>
    <submittedName>
        <fullName evidence="7">Acetolactate synthase large subunit</fullName>
    </submittedName>
</protein>
<dbReference type="InterPro" id="IPR029061">
    <property type="entry name" value="THDP-binding"/>
</dbReference>
<dbReference type="InterPro" id="IPR045229">
    <property type="entry name" value="TPP_enz"/>
</dbReference>
<dbReference type="Pfam" id="PF02775">
    <property type="entry name" value="TPP_enzyme_C"/>
    <property type="match status" value="1"/>
</dbReference>
<gene>
    <name evidence="7" type="ORF">EPV75_11285</name>
</gene>
<dbReference type="InterPro" id="IPR029035">
    <property type="entry name" value="DHS-like_NAD/FAD-binding_dom"/>
</dbReference>
<evidence type="ECO:0000259" key="5">
    <source>
        <dbReference type="Pfam" id="PF02775"/>
    </source>
</evidence>
<dbReference type="GO" id="GO:0003984">
    <property type="term" value="F:acetolactate synthase activity"/>
    <property type="evidence" value="ECO:0007669"/>
    <property type="project" value="TreeGrafter"/>
</dbReference>
<dbReference type="AlphaFoldDB" id="A0A410H5J5"/>
<dbReference type="InterPro" id="IPR011766">
    <property type="entry name" value="TPP_enzyme_TPP-bd"/>
</dbReference>
<dbReference type="GO" id="GO:0000287">
    <property type="term" value="F:magnesium ion binding"/>
    <property type="evidence" value="ECO:0007669"/>
    <property type="project" value="InterPro"/>
</dbReference>
<dbReference type="Pfam" id="PF02776">
    <property type="entry name" value="TPP_enzyme_N"/>
    <property type="match status" value="1"/>
</dbReference>
<proteinExistence type="inferred from homology"/>
<keyword evidence="8" id="KW-1185">Reference proteome</keyword>
<dbReference type="KEGG" id="htr:EPV75_11285"/>
<feature type="domain" description="Thiamine pyrophosphate enzyme central" evidence="4">
    <location>
        <begin position="187"/>
        <end position="318"/>
    </location>
</feature>
<dbReference type="Gene3D" id="3.40.50.1220">
    <property type="entry name" value="TPP-binding domain"/>
    <property type="match status" value="1"/>
</dbReference>
<dbReference type="CDD" id="cd07035">
    <property type="entry name" value="TPP_PYR_POX_like"/>
    <property type="match status" value="1"/>
</dbReference>
<dbReference type="RefSeq" id="WP_068646355.1">
    <property type="nucleotide sequence ID" value="NZ_CP035033.1"/>
</dbReference>
<dbReference type="InterPro" id="IPR012000">
    <property type="entry name" value="Thiamin_PyroP_enz_cen_dom"/>
</dbReference>
<dbReference type="GO" id="GO:0050660">
    <property type="term" value="F:flavin adenine dinucleotide binding"/>
    <property type="evidence" value="ECO:0007669"/>
    <property type="project" value="TreeGrafter"/>
</dbReference>